<evidence type="ECO:0000259" key="1">
    <source>
        <dbReference type="SMART" id="SM01321"/>
    </source>
</evidence>
<dbReference type="STRING" id="1797711.A2870_00205"/>
<organism evidence="2 3">
    <name type="scientific">Candidatus Curtissbacteria bacterium RIFCSPHIGHO2_01_FULL_41_11</name>
    <dbReference type="NCBI Taxonomy" id="1797711"/>
    <lineage>
        <taxon>Bacteria</taxon>
        <taxon>Candidatus Curtissiibacteriota</taxon>
    </lineage>
</organism>
<dbReference type="InterPro" id="IPR002686">
    <property type="entry name" value="Transposase_17"/>
</dbReference>
<accession>A0A1F5G593</accession>
<gene>
    <name evidence="2" type="ORF">A2870_00205</name>
</gene>
<dbReference type="Gene3D" id="3.30.70.1290">
    <property type="entry name" value="Transposase IS200-like"/>
    <property type="match status" value="1"/>
</dbReference>
<dbReference type="GO" id="GO:0003677">
    <property type="term" value="F:DNA binding"/>
    <property type="evidence" value="ECO:0007669"/>
    <property type="project" value="InterPro"/>
</dbReference>
<dbReference type="GO" id="GO:0004803">
    <property type="term" value="F:transposase activity"/>
    <property type="evidence" value="ECO:0007669"/>
    <property type="project" value="InterPro"/>
</dbReference>
<dbReference type="Pfam" id="PF01797">
    <property type="entry name" value="Y1_Tnp"/>
    <property type="match status" value="1"/>
</dbReference>
<dbReference type="EMBL" id="MFAZ01000022">
    <property type="protein sequence ID" value="OGD87053.1"/>
    <property type="molecule type" value="Genomic_DNA"/>
</dbReference>
<evidence type="ECO:0000313" key="3">
    <source>
        <dbReference type="Proteomes" id="UP000179102"/>
    </source>
</evidence>
<evidence type="ECO:0000313" key="2">
    <source>
        <dbReference type="EMBL" id="OGD87053.1"/>
    </source>
</evidence>
<proteinExistence type="predicted"/>
<dbReference type="PANTHER" id="PTHR34322:SF2">
    <property type="entry name" value="TRANSPOSASE IS200-LIKE DOMAIN-CONTAINING PROTEIN"/>
    <property type="match status" value="1"/>
</dbReference>
<dbReference type="SMART" id="SM01321">
    <property type="entry name" value="Y1_Tnp"/>
    <property type="match status" value="1"/>
</dbReference>
<dbReference type="SUPFAM" id="SSF143422">
    <property type="entry name" value="Transposase IS200-like"/>
    <property type="match status" value="1"/>
</dbReference>
<reference evidence="2 3" key="1">
    <citation type="journal article" date="2016" name="Nat. Commun.">
        <title>Thousands of microbial genomes shed light on interconnected biogeochemical processes in an aquifer system.</title>
        <authorList>
            <person name="Anantharaman K."/>
            <person name="Brown C.T."/>
            <person name="Hug L.A."/>
            <person name="Sharon I."/>
            <person name="Castelle C.J."/>
            <person name="Probst A.J."/>
            <person name="Thomas B.C."/>
            <person name="Singh A."/>
            <person name="Wilkins M.J."/>
            <person name="Karaoz U."/>
            <person name="Brodie E.L."/>
            <person name="Williams K.H."/>
            <person name="Hubbard S.S."/>
            <person name="Banfield J.F."/>
        </authorList>
    </citation>
    <scope>NUCLEOTIDE SEQUENCE [LARGE SCALE GENOMIC DNA]</scope>
</reference>
<dbReference type="PANTHER" id="PTHR34322">
    <property type="entry name" value="TRANSPOSASE, Y1_TNP DOMAIN-CONTAINING"/>
    <property type="match status" value="1"/>
</dbReference>
<dbReference type="InterPro" id="IPR036515">
    <property type="entry name" value="Transposase_17_sf"/>
</dbReference>
<dbReference type="Proteomes" id="UP000179102">
    <property type="component" value="Unassembled WGS sequence"/>
</dbReference>
<sequence>MPAKYSVKVYVEDGIYHVYNRGINKMKIFEDTQDHKVFLSFLKRYLLKTDNEVRPRWREELYKNIDLLAFCLMSNHLHLLLKQNSLTAITTFMRCISNAYTKYFNNKYERIGPLFQGKFKAVLVNKDEYLLYLSRYIHLNPIGHKKSITRSDLARLEQYSYSSYSDYLGKRKTEWVKSNFIVDYFKKLSPGTLSYKEFVESFAISPEVSLENIAIDE</sequence>
<name>A0A1F5G593_9BACT</name>
<feature type="domain" description="Transposase IS200-like" evidence="1">
    <location>
        <begin position="11"/>
        <end position="140"/>
    </location>
</feature>
<comment type="caution">
    <text evidence="2">The sequence shown here is derived from an EMBL/GenBank/DDBJ whole genome shotgun (WGS) entry which is preliminary data.</text>
</comment>
<dbReference type="AlphaFoldDB" id="A0A1F5G593"/>
<protein>
    <recommendedName>
        <fullName evidence="1">Transposase IS200-like domain-containing protein</fullName>
    </recommendedName>
</protein>
<dbReference type="GO" id="GO:0006313">
    <property type="term" value="P:DNA transposition"/>
    <property type="evidence" value="ECO:0007669"/>
    <property type="project" value="InterPro"/>
</dbReference>